<reference evidence="9 10" key="1">
    <citation type="submission" date="2016-11" db="EMBL/GenBank/DDBJ databases">
        <title>Study of marine rhodopsin-containing bacteria.</title>
        <authorList>
            <person name="Yoshizawa S."/>
            <person name="Kumagai Y."/>
            <person name="Kogure K."/>
        </authorList>
    </citation>
    <scope>NUCLEOTIDE SEQUENCE [LARGE SCALE GENOMIC DNA]</scope>
    <source>
        <strain evidence="9 10">SG-29</strain>
    </source>
</reference>
<keyword evidence="3" id="KW-1003">Cell membrane</keyword>
<comment type="subcellular location">
    <subcellularLocation>
        <location evidence="1">Cell membrane</location>
        <topology evidence="1">Multi-pass membrane protein</topology>
    </subcellularLocation>
</comment>
<evidence type="ECO:0000256" key="6">
    <source>
        <dbReference type="ARBA" id="ARBA00023136"/>
    </source>
</evidence>
<evidence type="ECO:0000256" key="2">
    <source>
        <dbReference type="ARBA" id="ARBA00008193"/>
    </source>
</evidence>
<dbReference type="FunCoup" id="A0A259U0L7">
    <property type="interactions" value="158"/>
</dbReference>
<keyword evidence="10" id="KW-1185">Reference proteome</keyword>
<feature type="transmembrane region" description="Helical" evidence="7">
    <location>
        <begin position="28"/>
        <end position="51"/>
    </location>
</feature>
<dbReference type="EMBL" id="MQWB01000001">
    <property type="protein sequence ID" value="OZC03486.1"/>
    <property type="molecule type" value="Genomic_DNA"/>
</dbReference>
<accession>A0A259U0L7</accession>
<dbReference type="PANTHER" id="PTHR30506:SF3">
    <property type="entry name" value="UPF0126 INNER MEMBRANE PROTEIN YADS-RELATED"/>
    <property type="match status" value="1"/>
</dbReference>
<evidence type="ECO:0000256" key="1">
    <source>
        <dbReference type="ARBA" id="ARBA00004651"/>
    </source>
</evidence>
<feature type="transmembrane region" description="Helical" evidence="7">
    <location>
        <begin position="112"/>
        <end position="131"/>
    </location>
</feature>
<dbReference type="InterPro" id="IPR005115">
    <property type="entry name" value="Gly_transporter"/>
</dbReference>
<comment type="similarity">
    <text evidence="2">Belongs to the UPF0126 family.</text>
</comment>
<proteinExistence type="inferred from homology"/>
<evidence type="ECO:0000313" key="9">
    <source>
        <dbReference type="EMBL" id="OZC03486.1"/>
    </source>
</evidence>
<dbReference type="Proteomes" id="UP000216446">
    <property type="component" value="Unassembled WGS sequence"/>
</dbReference>
<protein>
    <recommendedName>
        <fullName evidence="8">Glycine transporter domain-containing protein</fullName>
    </recommendedName>
</protein>
<dbReference type="Pfam" id="PF03458">
    <property type="entry name" value="Gly_transporter"/>
    <property type="match status" value="2"/>
</dbReference>
<feature type="transmembrane region" description="Helical" evidence="7">
    <location>
        <begin position="63"/>
        <end position="82"/>
    </location>
</feature>
<dbReference type="RefSeq" id="WP_094548898.1">
    <property type="nucleotide sequence ID" value="NZ_MQWB01000001.1"/>
</dbReference>
<keyword evidence="6 7" id="KW-0472">Membrane</keyword>
<comment type="caution">
    <text evidence="9">The sequence shown here is derived from an EMBL/GenBank/DDBJ whole genome shotgun (WGS) entry which is preliminary data.</text>
</comment>
<keyword evidence="4 7" id="KW-0812">Transmembrane</keyword>
<dbReference type="InParanoid" id="A0A259U0L7"/>
<dbReference type="GO" id="GO:0005886">
    <property type="term" value="C:plasma membrane"/>
    <property type="evidence" value="ECO:0007669"/>
    <property type="project" value="UniProtKB-SubCell"/>
</dbReference>
<dbReference type="AlphaFoldDB" id="A0A259U0L7"/>
<dbReference type="PANTHER" id="PTHR30506">
    <property type="entry name" value="INNER MEMBRANE PROTEIN"/>
    <property type="match status" value="1"/>
</dbReference>
<gene>
    <name evidence="9" type="ORF">BSZ36_11130</name>
</gene>
<name>A0A259U0L7_9BACT</name>
<evidence type="ECO:0000256" key="5">
    <source>
        <dbReference type="ARBA" id="ARBA00022989"/>
    </source>
</evidence>
<sequence>MFFALDIAGTFVFALSGAFKGVREGLDWLGISVLAVLTGVGGGIVRDVLLGYTPPAVFRDERYLAVCLTGALAVLLFGRTISRTWNRVMLADALGLGLFAAMGAAKGATFGLGPLGTIFVGGLSAVGGGVIRDVLVGERPAILYKGFYATAALAGSATLVVLTWSGMAVAPRLAIAASVATTLRLLELARNARLAQEA</sequence>
<evidence type="ECO:0000256" key="4">
    <source>
        <dbReference type="ARBA" id="ARBA00022692"/>
    </source>
</evidence>
<feature type="domain" description="Glycine transporter" evidence="8">
    <location>
        <begin position="90"/>
        <end position="162"/>
    </location>
</feature>
<evidence type="ECO:0000259" key="8">
    <source>
        <dbReference type="Pfam" id="PF03458"/>
    </source>
</evidence>
<organism evidence="9 10">
    <name type="scientific">Rubricoccus marinus</name>
    <dbReference type="NCBI Taxonomy" id="716817"/>
    <lineage>
        <taxon>Bacteria</taxon>
        <taxon>Pseudomonadati</taxon>
        <taxon>Rhodothermota</taxon>
        <taxon>Rhodothermia</taxon>
        <taxon>Rhodothermales</taxon>
        <taxon>Rubricoccaceae</taxon>
        <taxon>Rubricoccus</taxon>
    </lineage>
</organism>
<evidence type="ECO:0000256" key="3">
    <source>
        <dbReference type="ARBA" id="ARBA00022475"/>
    </source>
</evidence>
<dbReference type="OrthoDB" id="9791874at2"/>
<evidence type="ECO:0000256" key="7">
    <source>
        <dbReference type="SAM" id="Phobius"/>
    </source>
</evidence>
<feature type="transmembrane region" description="Helical" evidence="7">
    <location>
        <begin position="143"/>
        <end position="164"/>
    </location>
</feature>
<feature type="domain" description="Glycine transporter" evidence="8">
    <location>
        <begin position="4"/>
        <end position="77"/>
    </location>
</feature>
<evidence type="ECO:0000313" key="10">
    <source>
        <dbReference type="Proteomes" id="UP000216446"/>
    </source>
</evidence>
<keyword evidence="5 7" id="KW-1133">Transmembrane helix</keyword>